<organism evidence="1 2">
    <name type="scientific">OM182 bacterium MED-G28</name>
    <dbReference type="NCBI Taxonomy" id="1986256"/>
    <lineage>
        <taxon>Bacteria</taxon>
        <taxon>Pseudomonadati</taxon>
        <taxon>Pseudomonadota</taxon>
        <taxon>Gammaproteobacteria</taxon>
        <taxon>OMG group</taxon>
        <taxon>OM182 clade</taxon>
    </lineage>
</organism>
<dbReference type="AlphaFoldDB" id="A0A2A5WFN8"/>
<gene>
    <name evidence="1" type="ORF">CNF02_02290</name>
</gene>
<evidence type="ECO:0008006" key="3">
    <source>
        <dbReference type="Google" id="ProtNLM"/>
    </source>
</evidence>
<dbReference type="Proteomes" id="UP000219329">
    <property type="component" value="Unassembled WGS sequence"/>
</dbReference>
<proteinExistence type="predicted"/>
<evidence type="ECO:0000313" key="1">
    <source>
        <dbReference type="EMBL" id="PDH35123.1"/>
    </source>
</evidence>
<dbReference type="PANTHER" id="PTHR34801:SF6">
    <property type="entry name" value="SLL1620 PROTEIN"/>
    <property type="match status" value="1"/>
</dbReference>
<dbReference type="PANTHER" id="PTHR34801">
    <property type="entry name" value="EXPRESSED PROTEIN"/>
    <property type="match status" value="1"/>
</dbReference>
<accession>A0A2A5WFN8</accession>
<name>A0A2A5WFN8_9GAMM</name>
<dbReference type="PIRSF" id="PIRSF026426">
    <property type="entry name" value="DUF1499"/>
    <property type="match status" value="1"/>
</dbReference>
<dbReference type="EMBL" id="NTJZ01000002">
    <property type="protein sequence ID" value="PDH35123.1"/>
    <property type="molecule type" value="Genomic_DNA"/>
</dbReference>
<comment type="caution">
    <text evidence="1">The sequence shown here is derived from an EMBL/GenBank/DDBJ whole genome shotgun (WGS) entry which is preliminary data.</text>
</comment>
<sequence length="124" mass="13955">MTACMGERPRNIGVQEGRLAACPDSPNCVSSFETNDEHGIAPIAATLDQIEQVLVELEEANIVGESENYLYAEFTSRLMRYIDDVEFLYDAEARITHVRSASRVGQSDFGVNRDRIEKIRESVR</sequence>
<evidence type="ECO:0000313" key="2">
    <source>
        <dbReference type="Proteomes" id="UP000219329"/>
    </source>
</evidence>
<reference evidence="1 2" key="1">
    <citation type="submission" date="2017-08" db="EMBL/GenBank/DDBJ databases">
        <title>Fine stratification of microbial communities through a metagenomic profile of the photic zone.</title>
        <authorList>
            <person name="Haro-Moreno J.M."/>
            <person name="Lopez-Perez M."/>
            <person name="De La Torre J."/>
            <person name="Picazo A."/>
            <person name="Camacho A."/>
            <person name="Rodriguez-Valera F."/>
        </authorList>
    </citation>
    <scope>NUCLEOTIDE SEQUENCE [LARGE SCALE GENOMIC DNA]</scope>
    <source>
        <strain evidence="1">MED-G28</strain>
    </source>
</reference>
<dbReference type="InterPro" id="IPR010865">
    <property type="entry name" value="DUF1499"/>
</dbReference>
<dbReference type="Pfam" id="PF07386">
    <property type="entry name" value="DUF1499"/>
    <property type="match status" value="1"/>
</dbReference>
<protein>
    <recommendedName>
        <fullName evidence="3">DUF1499 domain-containing protein</fullName>
    </recommendedName>
</protein>